<protein>
    <submittedName>
        <fullName evidence="2">NfeD-like family protein 1</fullName>
    </submittedName>
</protein>
<evidence type="ECO:0000256" key="1">
    <source>
        <dbReference type="SAM" id="Phobius"/>
    </source>
</evidence>
<reference evidence="2 3" key="1">
    <citation type="submission" date="2018-01" db="EMBL/GenBank/DDBJ databases">
        <title>Genome sequence of Iodobacter sp. strain PCH194 isolated from Indian Trans-Himalaya.</title>
        <authorList>
            <person name="Kumar V."/>
            <person name="Thakur V."/>
            <person name="Kumar S."/>
            <person name="Singh D."/>
        </authorList>
    </citation>
    <scope>NUCLEOTIDE SEQUENCE [LARGE SCALE GENOMIC DNA]</scope>
    <source>
        <strain evidence="2 3">PCH194</strain>
    </source>
</reference>
<dbReference type="KEGG" id="ifl:C1H71_16135"/>
<gene>
    <name evidence="2" type="ORF">C1H71_16135</name>
</gene>
<accession>A0A7G3GBK2</accession>
<evidence type="ECO:0000313" key="2">
    <source>
        <dbReference type="EMBL" id="QBC44910.1"/>
    </source>
</evidence>
<sequence>MSLQTLWLIAALLLAGFEMLTGTFYLLAIALGLLSAAGMAFFGLTFTIQAITAALVSLLAVAVLKHWQSTRTPPPEEISSDIGQHVTIVEWQGERRARVRYRGTLWDAELTADTPTGLDEYIIIATHGNSLTLNHSPLRHP</sequence>
<keyword evidence="3" id="KW-1185">Reference proteome</keyword>
<keyword evidence="1" id="KW-1133">Transmembrane helix</keyword>
<dbReference type="EMBL" id="CP025781">
    <property type="protein sequence ID" value="QBC44910.1"/>
    <property type="molecule type" value="Genomic_DNA"/>
</dbReference>
<keyword evidence="1" id="KW-0812">Transmembrane</keyword>
<name>A0A7G3GBK2_9NEIS</name>
<feature type="transmembrane region" description="Helical" evidence="1">
    <location>
        <begin position="7"/>
        <end position="34"/>
    </location>
</feature>
<organism evidence="2 3">
    <name type="scientific">Iodobacter fluviatilis</name>
    <dbReference type="NCBI Taxonomy" id="537"/>
    <lineage>
        <taxon>Bacteria</taxon>
        <taxon>Pseudomonadati</taxon>
        <taxon>Pseudomonadota</taxon>
        <taxon>Betaproteobacteria</taxon>
        <taxon>Neisseriales</taxon>
        <taxon>Chitinibacteraceae</taxon>
        <taxon>Iodobacter</taxon>
    </lineage>
</organism>
<dbReference type="RefSeq" id="WP_130107421.1">
    <property type="nucleotide sequence ID" value="NZ_CP025781.1"/>
</dbReference>
<feature type="transmembrane region" description="Helical" evidence="1">
    <location>
        <begin position="40"/>
        <end position="64"/>
    </location>
</feature>
<dbReference type="AlphaFoldDB" id="A0A7G3GBK2"/>
<dbReference type="Proteomes" id="UP000515917">
    <property type="component" value="Chromosome"/>
</dbReference>
<proteinExistence type="predicted"/>
<evidence type="ECO:0000313" key="3">
    <source>
        <dbReference type="Proteomes" id="UP000515917"/>
    </source>
</evidence>
<keyword evidence="1" id="KW-0472">Membrane</keyword>